<evidence type="ECO:0000256" key="1">
    <source>
        <dbReference type="SAM" id="MobiDB-lite"/>
    </source>
</evidence>
<reference evidence="2" key="1">
    <citation type="submission" date="2020-11" db="EMBL/GenBank/DDBJ databases">
        <authorList>
            <person name="Tran Van P."/>
        </authorList>
    </citation>
    <scope>NUCLEOTIDE SEQUENCE</scope>
</reference>
<sequence length="112" mass="12077">MSVGLETLTPVRSRPHLNTFVGHRPASCHCFNGLPSRRDLKGPQESQRIPKVAPQGSSSRLPNGPQGSSRLIKVPRGSSMVLMAPIGSPMVLMAPLGSSRFPDAPQWSLRLL</sequence>
<name>A0A7R9JRL9_TIMGE</name>
<proteinExistence type="predicted"/>
<accession>A0A7R9JRL9</accession>
<feature type="compositionally biased region" description="Polar residues" evidence="1">
    <location>
        <begin position="55"/>
        <end position="69"/>
    </location>
</feature>
<dbReference type="AlphaFoldDB" id="A0A7R9JRL9"/>
<organism evidence="2">
    <name type="scientific">Timema genevievae</name>
    <name type="common">Walking stick</name>
    <dbReference type="NCBI Taxonomy" id="629358"/>
    <lineage>
        <taxon>Eukaryota</taxon>
        <taxon>Metazoa</taxon>
        <taxon>Ecdysozoa</taxon>
        <taxon>Arthropoda</taxon>
        <taxon>Hexapoda</taxon>
        <taxon>Insecta</taxon>
        <taxon>Pterygota</taxon>
        <taxon>Neoptera</taxon>
        <taxon>Polyneoptera</taxon>
        <taxon>Phasmatodea</taxon>
        <taxon>Timematodea</taxon>
        <taxon>Timematoidea</taxon>
        <taxon>Timematidae</taxon>
        <taxon>Timema</taxon>
    </lineage>
</organism>
<gene>
    <name evidence="2" type="ORF">TGEB3V08_LOCUS1650</name>
</gene>
<feature type="region of interest" description="Disordered" evidence="1">
    <location>
        <begin position="33"/>
        <end position="74"/>
    </location>
</feature>
<protein>
    <submittedName>
        <fullName evidence="2">Uncharacterized protein</fullName>
    </submittedName>
</protein>
<evidence type="ECO:0000313" key="2">
    <source>
        <dbReference type="EMBL" id="CAD7587457.1"/>
    </source>
</evidence>
<dbReference type="EMBL" id="OE839500">
    <property type="protein sequence ID" value="CAD7587457.1"/>
    <property type="molecule type" value="Genomic_DNA"/>
</dbReference>